<sequence>MNRLILRYTLGLMTVGTLLSCNNKYRVWVGNYGEQKVLNLPYGIHKKQVMDIFLPAQYMPGSPTVMIIHGGAWKYGRKEHMIMIQKYLHYHKIPTINIDYRHASTKHRITYKEQLEDIALAQKKFNTLAPKANLRPDNYILLGESAGAHLALLYGYQNPQKTQKIISLSAPTDFYSSKYTRSLHSWYSAPTLQTMVGSKFSRKNISHSFKEASPIYHISDVPTLLFHGDSDYLVNRNQAITLDSMLSRKGVPHRLIYMKNTGHTPRFFSKYKRDSIILPAILDWIKK</sequence>
<evidence type="ECO:0000313" key="3">
    <source>
        <dbReference type="EMBL" id="MBA5247348.1"/>
    </source>
</evidence>
<protein>
    <submittedName>
        <fullName evidence="4">Alpha/beta hydrolase</fullName>
    </submittedName>
</protein>
<dbReference type="InterPro" id="IPR050300">
    <property type="entry name" value="GDXG_lipolytic_enzyme"/>
</dbReference>
<dbReference type="InterPro" id="IPR049492">
    <property type="entry name" value="BD-FAE-like_dom"/>
</dbReference>
<accession>A0A7D7QTI2</accession>
<feature type="domain" description="BD-FAE-like" evidence="2">
    <location>
        <begin position="50"/>
        <end position="246"/>
    </location>
</feature>
<dbReference type="KEGG" id="cbau:H1R16_03630"/>
<dbReference type="Proteomes" id="UP000515349">
    <property type="component" value="Chromosome"/>
</dbReference>
<dbReference type="GO" id="GO:0016787">
    <property type="term" value="F:hydrolase activity"/>
    <property type="evidence" value="ECO:0007669"/>
    <property type="project" value="UniProtKB-KW"/>
</dbReference>
<dbReference type="RefSeq" id="WP_181887454.1">
    <property type="nucleotide sequence ID" value="NZ_CP059472.1"/>
</dbReference>
<dbReference type="EMBL" id="CP059472">
    <property type="protein sequence ID" value="QMS99108.1"/>
    <property type="molecule type" value="Genomic_DNA"/>
</dbReference>
<name>A0A7D7QTI2_9FLAO</name>
<organism evidence="4 5">
    <name type="scientific">Marnyiella aurantia</name>
    <dbReference type="NCBI Taxonomy" id="2758037"/>
    <lineage>
        <taxon>Bacteria</taxon>
        <taxon>Pseudomonadati</taxon>
        <taxon>Bacteroidota</taxon>
        <taxon>Flavobacteriia</taxon>
        <taxon>Flavobacteriales</taxon>
        <taxon>Weeksellaceae</taxon>
        <taxon>Marnyiella</taxon>
    </lineage>
</organism>
<dbReference type="InterPro" id="IPR029058">
    <property type="entry name" value="AB_hydrolase_fold"/>
</dbReference>
<dbReference type="Gene3D" id="3.40.50.1820">
    <property type="entry name" value="alpha/beta hydrolase"/>
    <property type="match status" value="1"/>
</dbReference>
<proteinExistence type="predicted"/>
<dbReference type="AlphaFoldDB" id="A0A7D7QTI2"/>
<dbReference type="PROSITE" id="PS51257">
    <property type="entry name" value="PROKAR_LIPOPROTEIN"/>
    <property type="match status" value="1"/>
</dbReference>
<evidence type="ECO:0000259" key="2">
    <source>
        <dbReference type="Pfam" id="PF20434"/>
    </source>
</evidence>
<evidence type="ECO:0000313" key="5">
    <source>
        <dbReference type="Proteomes" id="UP000515349"/>
    </source>
</evidence>
<dbReference type="SUPFAM" id="SSF53474">
    <property type="entry name" value="alpha/beta-Hydrolases"/>
    <property type="match status" value="1"/>
</dbReference>
<reference evidence="3" key="3">
    <citation type="submission" date="2020-07" db="EMBL/GenBank/DDBJ databases">
        <authorList>
            <person name="Yang C."/>
        </authorList>
    </citation>
    <scope>NUCLEOTIDE SEQUENCE</scope>
    <source>
        <strain evidence="3">Cx-624</strain>
    </source>
</reference>
<reference evidence="6" key="2">
    <citation type="submission" date="2020-07" db="EMBL/GenBank/DDBJ databases">
        <title>Flavobacterium sp. xlx-214.</title>
        <authorList>
            <person name="Yang C."/>
        </authorList>
    </citation>
    <scope>NUCLEOTIDE SEQUENCE [LARGE SCALE GENOMIC DNA]</scope>
    <source>
        <strain evidence="6">CX-624</strain>
    </source>
</reference>
<reference evidence="4 5" key="1">
    <citation type="submission" date="2020-07" db="EMBL/GenBank/DDBJ databases">
        <title>Chryseobacterium sp.cx-624.</title>
        <authorList>
            <person name="Yang C."/>
        </authorList>
    </citation>
    <scope>NUCLEOTIDE SEQUENCE [LARGE SCALE GENOMIC DNA]</scope>
    <source>
        <strain evidence="4">Cx-624</strain>
        <strain evidence="5">cx-624</strain>
    </source>
</reference>
<evidence type="ECO:0000256" key="1">
    <source>
        <dbReference type="ARBA" id="ARBA00022801"/>
    </source>
</evidence>
<dbReference type="Proteomes" id="UP000539710">
    <property type="component" value="Unassembled WGS sequence"/>
</dbReference>
<dbReference type="Pfam" id="PF20434">
    <property type="entry name" value="BD-FAE"/>
    <property type="match status" value="1"/>
</dbReference>
<keyword evidence="1 4" id="KW-0378">Hydrolase</keyword>
<evidence type="ECO:0000313" key="4">
    <source>
        <dbReference type="EMBL" id="QMS99108.1"/>
    </source>
</evidence>
<dbReference type="PANTHER" id="PTHR48081">
    <property type="entry name" value="AB HYDROLASE SUPERFAMILY PROTEIN C4A8.06C"/>
    <property type="match status" value="1"/>
</dbReference>
<keyword evidence="6" id="KW-1185">Reference proteome</keyword>
<dbReference type="EMBL" id="JACEUX010000003">
    <property type="protein sequence ID" value="MBA5247348.1"/>
    <property type="molecule type" value="Genomic_DNA"/>
</dbReference>
<gene>
    <name evidence="4" type="ORF">H1R16_03630</name>
    <name evidence="3" type="ORF">H2507_09220</name>
</gene>
<evidence type="ECO:0000313" key="6">
    <source>
        <dbReference type="Proteomes" id="UP000539710"/>
    </source>
</evidence>